<keyword evidence="6 9" id="KW-1133">Transmembrane helix</keyword>
<feature type="transmembrane region" description="Helical" evidence="9">
    <location>
        <begin position="234"/>
        <end position="254"/>
    </location>
</feature>
<evidence type="ECO:0000256" key="4">
    <source>
        <dbReference type="ARBA" id="ARBA00022475"/>
    </source>
</evidence>
<feature type="transmembrane region" description="Helical" evidence="9">
    <location>
        <begin position="45"/>
        <end position="65"/>
    </location>
</feature>
<feature type="transmembrane region" description="Helical" evidence="9">
    <location>
        <begin position="16"/>
        <end position="38"/>
    </location>
</feature>
<protein>
    <submittedName>
        <fullName evidence="10">Potassium uptake protein TrkH</fullName>
    </submittedName>
</protein>
<dbReference type="GeneID" id="24805969"/>
<dbReference type="AlphaFoldDB" id="A0A0E3S692"/>
<dbReference type="Pfam" id="PF02386">
    <property type="entry name" value="TrkH"/>
    <property type="match status" value="1"/>
</dbReference>
<sequence length="499" mass="53650">MYELVSPVNPLAVLRYVGHLLLVFSAVLLVPMLAAFVLGETTAAIIYGSSALITAGTGVILQKVLPDFELEIKEALILAAITFPLCSLVSAVPMALFTGMPFLDAFFECVSGLTTTGLSLAPLSPTKLFFFTRSWLQWVGGIGIIVLVLGILIRPGTTAFRLYRVNFGESRIRPSVIATARTLGTVYFVLTLLSLTLLLLSGMPFYDAVCHALCAISTGGFSTQTASIGAYKGFLIPFLITVSCIMGAISFSLYPEVLKDPGALIRDPQVRYMLGLSVLGTALFALTLSGGAGWLELLHTLPDAAFQVVSALTGTGFSTIDIAPLSDASKSFLSAIMCIGGSIGSTTGGIKLFRLIVIVQLIRLVFYRFFLPREAITPLKVKSQVLDSEEVYHIMTYVLLYSAVLVLSAFIFMLYGINSADAIFETSSALATAGLSTGVTAPGMPSLLKLVLCADMLLGRVEIIPLLILLLPRTWLERRSKTEENRVKAEDKRVQEDTA</sequence>
<dbReference type="PANTHER" id="PTHR32024">
    <property type="entry name" value="TRK SYSTEM POTASSIUM UPTAKE PROTEIN TRKG-RELATED"/>
    <property type="match status" value="1"/>
</dbReference>
<dbReference type="Proteomes" id="UP000033072">
    <property type="component" value="Chromosome"/>
</dbReference>
<evidence type="ECO:0000256" key="7">
    <source>
        <dbReference type="ARBA" id="ARBA00023065"/>
    </source>
</evidence>
<keyword evidence="11" id="KW-1185">Reference proteome</keyword>
<keyword evidence="4" id="KW-1003">Cell membrane</keyword>
<dbReference type="HOGENOM" id="CLU_030708_3_0_2"/>
<comment type="similarity">
    <text evidence="2">Belongs to the TrkH potassium transport family.</text>
</comment>
<dbReference type="RefSeq" id="WP_048125432.1">
    <property type="nucleotide sequence ID" value="NZ_CP009515.1"/>
</dbReference>
<keyword evidence="7" id="KW-0406">Ion transport</keyword>
<evidence type="ECO:0000256" key="5">
    <source>
        <dbReference type="ARBA" id="ARBA00022692"/>
    </source>
</evidence>
<reference evidence="10 11" key="1">
    <citation type="submission" date="2014-07" db="EMBL/GenBank/DDBJ databases">
        <title>Methanogenic archaea and the global carbon cycle.</title>
        <authorList>
            <person name="Henriksen J.R."/>
            <person name="Luke J."/>
            <person name="Reinhart S."/>
            <person name="Benedict M.N."/>
            <person name="Youngblut N.D."/>
            <person name="Metcalf M.E."/>
            <person name="Whitaker R.J."/>
            <person name="Metcalf W.W."/>
        </authorList>
    </citation>
    <scope>NUCLEOTIDE SEQUENCE [LARGE SCALE GENOMIC DNA]</scope>
    <source>
        <strain evidence="10 11">Z-7289</strain>
    </source>
</reference>
<feature type="transmembrane region" description="Helical" evidence="9">
    <location>
        <begin position="422"/>
        <end position="441"/>
    </location>
</feature>
<dbReference type="EMBL" id="CP009515">
    <property type="protein sequence ID" value="AKB74498.1"/>
    <property type="molecule type" value="Genomic_DNA"/>
</dbReference>
<evidence type="ECO:0000256" key="2">
    <source>
        <dbReference type="ARBA" id="ARBA00009137"/>
    </source>
</evidence>
<feature type="transmembrane region" description="Helical" evidence="9">
    <location>
        <begin position="174"/>
        <end position="199"/>
    </location>
</feature>
<feature type="transmembrane region" description="Helical" evidence="9">
    <location>
        <begin position="135"/>
        <end position="153"/>
    </location>
</feature>
<organism evidence="10 11">
    <name type="scientific">Methanosarcina lacustris Z-7289</name>
    <dbReference type="NCBI Taxonomy" id="1434111"/>
    <lineage>
        <taxon>Archaea</taxon>
        <taxon>Methanobacteriati</taxon>
        <taxon>Methanobacteriota</taxon>
        <taxon>Stenosarchaea group</taxon>
        <taxon>Methanomicrobia</taxon>
        <taxon>Methanosarcinales</taxon>
        <taxon>Methanosarcinaceae</taxon>
        <taxon>Methanosarcina</taxon>
    </lineage>
</organism>
<name>A0A0E3S692_9EURY</name>
<dbReference type="GO" id="GO:0030001">
    <property type="term" value="P:metal ion transport"/>
    <property type="evidence" value="ECO:0007669"/>
    <property type="project" value="UniProtKB-ARBA"/>
</dbReference>
<evidence type="ECO:0000256" key="6">
    <source>
        <dbReference type="ARBA" id="ARBA00022989"/>
    </source>
</evidence>
<keyword evidence="8 9" id="KW-0472">Membrane</keyword>
<evidence type="ECO:0000256" key="3">
    <source>
        <dbReference type="ARBA" id="ARBA00022448"/>
    </source>
</evidence>
<evidence type="ECO:0000313" key="11">
    <source>
        <dbReference type="Proteomes" id="UP000033072"/>
    </source>
</evidence>
<dbReference type="GO" id="GO:0008324">
    <property type="term" value="F:monoatomic cation transmembrane transporter activity"/>
    <property type="evidence" value="ECO:0007669"/>
    <property type="project" value="InterPro"/>
</dbReference>
<dbReference type="STRING" id="1434111.MSLAZ_1237"/>
<evidence type="ECO:0000256" key="9">
    <source>
        <dbReference type="SAM" id="Phobius"/>
    </source>
</evidence>
<feature type="transmembrane region" description="Helical" evidence="9">
    <location>
        <begin position="274"/>
        <end position="295"/>
    </location>
</feature>
<accession>A0A0E3S692</accession>
<dbReference type="PANTHER" id="PTHR32024:SF2">
    <property type="entry name" value="TRK SYSTEM POTASSIUM UPTAKE PROTEIN TRKG-RELATED"/>
    <property type="match status" value="1"/>
</dbReference>
<dbReference type="GO" id="GO:0005886">
    <property type="term" value="C:plasma membrane"/>
    <property type="evidence" value="ECO:0007669"/>
    <property type="project" value="UniProtKB-SubCell"/>
</dbReference>
<evidence type="ECO:0000256" key="8">
    <source>
        <dbReference type="ARBA" id="ARBA00023136"/>
    </source>
</evidence>
<evidence type="ECO:0000313" key="10">
    <source>
        <dbReference type="EMBL" id="AKB74498.1"/>
    </source>
</evidence>
<dbReference type="InterPro" id="IPR003445">
    <property type="entry name" value="Cat_transpt"/>
</dbReference>
<comment type="subcellular location">
    <subcellularLocation>
        <location evidence="1">Cell membrane</location>
        <topology evidence="1">Multi-pass membrane protein</topology>
    </subcellularLocation>
</comment>
<dbReference type="KEGG" id="mls:MSLAZ_1237"/>
<dbReference type="OrthoDB" id="111943at2157"/>
<feature type="transmembrane region" description="Helical" evidence="9">
    <location>
        <begin position="391"/>
        <end position="415"/>
    </location>
</feature>
<feature type="transmembrane region" description="Helical" evidence="9">
    <location>
        <begin position="77"/>
        <end position="98"/>
    </location>
</feature>
<evidence type="ECO:0000256" key="1">
    <source>
        <dbReference type="ARBA" id="ARBA00004651"/>
    </source>
</evidence>
<dbReference type="PATRIC" id="fig|1434111.4.peg.1606"/>
<gene>
    <name evidence="10" type="ORF">MSLAZ_1237</name>
</gene>
<keyword evidence="5 9" id="KW-0812">Transmembrane</keyword>
<keyword evidence="3" id="KW-0813">Transport</keyword>
<proteinExistence type="inferred from homology"/>